<proteinExistence type="inferred from homology"/>
<dbReference type="SUPFAM" id="SSF46565">
    <property type="entry name" value="Chaperone J-domain"/>
    <property type="match status" value="1"/>
</dbReference>
<keyword evidence="10" id="KW-1185">Reference proteome</keyword>
<comment type="caution">
    <text evidence="9">The sequence shown here is derived from an EMBL/GenBank/DDBJ whole genome shotgun (WGS) entry which is preliminary data.</text>
</comment>
<evidence type="ECO:0000313" key="10">
    <source>
        <dbReference type="Proteomes" id="UP001500454"/>
    </source>
</evidence>
<comment type="catalytic activity">
    <reaction evidence="1">
        <text>a 1,2-diacyl-sn-glycero-3-phosphocholine + H2O = a 1,2-diacyl-sn-glycero-3-phosphate + choline + H(+)</text>
        <dbReference type="Rhea" id="RHEA:14445"/>
        <dbReference type="ChEBI" id="CHEBI:15354"/>
        <dbReference type="ChEBI" id="CHEBI:15377"/>
        <dbReference type="ChEBI" id="CHEBI:15378"/>
        <dbReference type="ChEBI" id="CHEBI:57643"/>
        <dbReference type="ChEBI" id="CHEBI:58608"/>
        <dbReference type="EC" id="3.1.4.4"/>
    </reaction>
</comment>
<dbReference type="CDD" id="cd09174">
    <property type="entry name" value="PLDc_Nuc_like_unchar2"/>
    <property type="match status" value="1"/>
</dbReference>
<dbReference type="Proteomes" id="UP001500454">
    <property type="component" value="Unassembled WGS sequence"/>
</dbReference>
<dbReference type="InterPro" id="IPR001623">
    <property type="entry name" value="DnaJ_domain"/>
</dbReference>
<dbReference type="PROSITE" id="PS50035">
    <property type="entry name" value="PLD"/>
    <property type="match status" value="1"/>
</dbReference>
<dbReference type="PANTHER" id="PTHR43856">
    <property type="entry name" value="CARDIOLIPIN HYDROLASE"/>
    <property type="match status" value="1"/>
</dbReference>
<dbReference type="SUPFAM" id="SSF56024">
    <property type="entry name" value="Phospholipase D/nuclease"/>
    <property type="match status" value="1"/>
</dbReference>
<dbReference type="Pfam" id="PF13091">
    <property type="entry name" value="PLDc_2"/>
    <property type="match status" value="1"/>
</dbReference>
<dbReference type="InterPro" id="IPR001736">
    <property type="entry name" value="PLipase_D/transphosphatidylase"/>
</dbReference>
<dbReference type="InterPro" id="IPR051406">
    <property type="entry name" value="PLD_domain"/>
</dbReference>
<evidence type="ECO:0000256" key="7">
    <source>
        <dbReference type="SAM" id="Coils"/>
    </source>
</evidence>
<evidence type="ECO:0000259" key="8">
    <source>
        <dbReference type="PROSITE" id="PS50035"/>
    </source>
</evidence>
<feature type="coiled-coil region" evidence="7">
    <location>
        <begin position="229"/>
        <end position="263"/>
    </location>
</feature>
<keyword evidence="6" id="KW-0443">Lipid metabolism</keyword>
<keyword evidence="7" id="KW-0175">Coiled coil</keyword>
<dbReference type="SMART" id="SM00155">
    <property type="entry name" value="PLDc"/>
    <property type="match status" value="1"/>
</dbReference>
<reference evidence="10" key="1">
    <citation type="journal article" date="2019" name="Int. J. Syst. Evol. Microbiol.">
        <title>The Global Catalogue of Microorganisms (GCM) 10K type strain sequencing project: providing services to taxonomists for standard genome sequencing and annotation.</title>
        <authorList>
            <consortium name="The Broad Institute Genomics Platform"/>
            <consortium name="The Broad Institute Genome Sequencing Center for Infectious Disease"/>
            <person name="Wu L."/>
            <person name="Ma J."/>
        </authorList>
    </citation>
    <scope>NUCLEOTIDE SEQUENCE [LARGE SCALE GENOMIC DNA]</scope>
    <source>
        <strain evidence="10">JCM 17924</strain>
    </source>
</reference>
<evidence type="ECO:0000256" key="2">
    <source>
        <dbReference type="ARBA" id="ARBA00008664"/>
    </source>
</evidence>
<dbReference type="Gene3D" id="3.30.870.10">
    <property type="entry name" value="Endonuclease Chain A"/>
    <property type="match status" value="1"/>
</dbReference>
<dbReference type="CDD" id="cd06257">
    <property type="entry name" value="DnaJ"/>
    <property type="match status" value="1"/>
</dbReference>
<dbReference type="EC" id="3.1.4.4" evidence="3"/>
<dbReference type="PANTHER" id="PTHR43856:SF1">
    <property type="entry name" value="MITOCHONDRIAL CARDIOLIPIN HYDROLASE"/>
    <property type="match status" value="1"/>
</dbReference>
<gene>
    <name evidence="9" type="ORF">GCM10023186_46210</name>
</gene>
<dbReference type="InterPro" id="IPR036869">
    <property type="entry name" value="J_dom_sf"/>
</dbReference>
<evidence type="ECO:0000256" key="6">
    <source>
        <dbReference type="ARBA" id="ARBA00023098"/>
    </source>
</evidence>
<comment type="similarity">
    <text evidence="2">Belongs to the phospholipase D family.</text>
</comment>
<keyword evidence="4" id="KW-0378">Hydrolase</keyword>
<dbReference type="RefSeq" id="WP_345228193.1">
    <property type="nucleotide sequence ID" value="NZ_BAABHA010000016.1"/>
</dbReference>
<name>A0ABP8JPM3_9BACT</name>
<feature type="domain" description="PLD phosphodiesterase" evidence="8">
    <location>
        <begin position="84"/>
        <end position="111"/>
    </location>
</feature>
<organism evidence="9 10">
    <name type="scientific">Hymenobacter koreensis</name>
    <dbReference type="NCBI Taxonomy" id="1084523"/>
    <lineage>
        <taxon>Bacteria</taxon>
        <taxon>Pseudomonadati</taxon>
        <taxon>Bacteroidota</taxon>
        <taxon>Cytophagia</taxon>
        <taxon>Cytophagales</taxon>
        <taxon>Hymenobacteraceae</taxon>
        <taxon>Hymenobacter</taxon>
    </lineage>
</organism>
<sequence length="457" mass="52887">MSSIITTEAFFSEIKAKILAEINSAKHTIYAAVAWFTDRELLAALEAKQQEGVQVGLAVARDAINQRLDFGPLKACGGCFYWIEGNLMHNKFCVIDSRDVITGSYNWTYRAATDNYENIVVTAGDYDLAFRYLSEFKRITGSENQPSVALAFDLGKVVRRMQVIGNLVQLQEQEDALRQTLRLSAEWSDPLAEQLHRHLMANEFAAALTLVHEFIRVQSQVVRYEDPLIAALKLEIRDFEYRLVAVETEIADAEHRLRQYNHTFTIKLGSISEEILRLKQEYARRHRQESPFSEREYAESKRRYEDFKQERQAEAQRPFQELDALGLEQLKKLHRRCVLLCHPDKVPEAQQAEATLLFQRVQESYERQDLEQLAIYAAQLANGIFRPSTDSTDSLEYLRLRRDRLAEQLAAAVQHLESTVQSEVYQQVCSITNWEQHFQELAEQLAQELARWESYVN</sequence>
<evidence type="ECO:0000256" key="1">
    <source>
        <dbReference type="ARBA" id="ARBA00000798"/>
    </source>
</evidence>
<evidence type="ECO:0000313" key="9">
    <source>
        <dbReference type="EMBL" id="GAA4394068.1"/>
    </source>
</evidence>
<dbReference type="InterPro" id="IPR025202">
    <property type="entry name" value="PLD-like_dom"/>
</dbReference>
<protein>
    <recommendedName>
        <fullName evidence="3">phospholipase D</fullName>
        <ecNumber evidence="3">3.1.4.4</ecNumber>
    </recommendedName>
</protein>
<evidence type="ECO:0000256" key="5">
    <source>
        <dbReference type="ARBA" id="ARBA00022963"/>
    </source>
</evidence>
<accession>A0ABP8JPM3</accession>
<keyword evidence="5" id="KW-0442">Lipid degradation</keyword>
<dbReference type="Gene3D" id="1.10.287.110">
    <property type="entry name" value="DnaJ domain"/>
    <property type="match status" value="1"/>
</dbReference>
<evidence type="ECO:0000256" key="4">
    <source>
        <dbReference type="ARBA" id="ARBA00022801"/>
    </source>
</evidence>
<dbReference type="EMBL" id="BAABHA010000016">
    <property type="protein sequence ID" value="GAA4394068.1"/>
    <property type="molecule type" value="Genomic_DNA"/>
</dbReference>
<evidence type="ECO:0000256" key="3">
    <source>
        <dbReference type="ARBA" id="ARBA00012027"/>
    </source>
</evidence>